<proteinExistence type="predicted"/>
<gene>
    <name evidence="1" type="ORF">COO91_07688</name>
</gene>
<accession>A0A2K8T1R7</accession>
<dbReference type="AlphaFoldDB" id="A0A2K8T1R7"/>
<name>A0A2K8T1R7_9NOSO</name>
<evidence type="ECO:0000313" key="1">
    <source>
        <dbReference type="EMBL" id="AUB41636.1"/>
    </source>
</evidence>
<protein>
    <submittedName>
        <fullName evidence="1">Methyl-accepting chemotaxis protein</fullName>
    </submittedName>
</protein>
<dbReference type="Proteomes" id="UP000232003">
    <property type="component" value="Chromosome"/>
</dbReference>
<dbReference type="KEGG" id="nfl:COO91_07688"/>
<dbReference type="EMBL" id="CP024785">
    <property type="protein sequence ID" value="AUB41636.1"/>
    <property type="molecule type" value="Genomic_DNA"/>
</dbReference>
<keyword evidence="2" id="KW-1185">Reference proteome</keyword>
<sequence>MTTKSKQSTGSKFNHPHMIIPSEDTTWAVNQKSSVLRFWQQCWLADPYGSRWMKLVTNLSDSAFRLGRRVLESASLFIFRRLSTGSDGRTSVWEVKNLHGARVKD</sequence>
<dbReference type="OrthoDB" id="475980at2"/>
<dbReference type="RefSeq" id="WP_100901994.1">
    <property type="nucleotide sequence ID" value="NZ_CAWNNC010000001.1"/>
</dbReference>
<evidence type="ECO:0000313" key="2">
    <source>
        <dbReference type="Proteomes" id="UP000232003"/>
    </source>
</evidence>
<organism evidence="1 2">
    <name type="scientific">Nostoc flagelliforme CCNUN1</name>
    <dbReference type="NCBI Taxonomy" id="2038116"/>
    <lineage>
        <taxon>Bacteria</taxon>
        <taxon>Bacillati</taxon>
        <taxon>Cyanobacteriota</taxon>
        <taxon>Cyanophyceae</taxon>
        <taxon>Nostocales</taxon>
        <taxon>Nostocaceae</taxon>
        <taxon>Nostoc</taxon>
    </lineage>
</organism>
<reference evidence="1" key="1">
    <citation type="submission" date="2017-11" db="EMBL/GenBank/DDBJ databases">
        <title>Complete genome of a free-living desiccation-tolerant cyanobacterium and its photosynthetic adaptation to extreme terrestrial habitat.</title>
        <authorList>
            <person name="Shang J."/>
        </authorList>
    </citation>
    <scope>NUCLEOTIDE SEQUENCE [LARGE SCALE GENOMIC DNA]</scope>
    <source>
        <strain evidence="1">CCNUN1</strain>
    </source>
</reference>